<proteinExistence type="predicted"/>
<dbReference type="WBParaSite" id="SVE_0695200.1">
    <property type="protein sequence ID" value="SVE_0695200.1"/>
    <property type="gene ID" value="SVE_0695200"/>
</dbReference>
<name>A0A0K0FDM6_STRVS</name>
<protein>
    <submittedName>
        <fullName evidence="3">G_PROTEIN_RECEP_F1_2 domain-containing protein</fullName>
    </submittedName>
</protein>
<feature type="transmembrane region" description="Helical" evidence="1">
    <location>
        <begin position="104"/>
        <end position="125"/>
    </location>
</feature>
<evidence type="ECO:0000313" key="3">
    <source>
        <dbReference type="WBParaSite" id="SVE_0695200.1"/>
    </source>
</evidence>
<evidence type="ECO:0000256" key="1">
    <source>
        <dbReference type="SAM" id="Phobius"/>
    </source>
</evidence>
<feature type="transmembrane region" description="Helical" evidence="1">
    <location>
        <begin position="230"/>
        <end position="254"/>
    </location>
</feature>
<sequence>MSNNSILLVLTEEFYPINKNYYFAAVQYVISMSIVLIPNFYFLYVVLTCAAFKKRQMLKRTVLVFNILNIVYIVNNLTISSYYLNGYHNGGLIRVNICFYMRRIQMMIMTFLVTTPLVFTVERYFTVFSRNNLQKYIAFTVFIISNFPSFMLFATMFFQSNIAWVPDEICTLIKGATSPVINQITGLIYYFTLGVPLIVGIINFFMIRRLNTIASTCLSSKSKQNENKTVFTNLIIQTFQPFLGQWPSILFYFYLMSSGNNIYVVWRILDGLTALSLISNILFSIVFIKDIRNTIFRRIGIKVINEVTNVVTITNDNTLKFKHRKSVIV</sequence>
<reference evidence="2" key="1">
    <citation type="submission" date="2014-07" db="EMBL/GenBank/DDBJ databases">
        <authorList>
            <person name="Martin A.A"/>
            <person name="De Silva N."/>
        </authorList>
    </citation>
    <scope>NUCLEOTIDE SEQUENCE</scope>
</reference>
<evidence type="ECO:0000313" key="2">
    <source>
        <dbReference type="Proteomes" id="UP000035680"/>
    </source>
</evidence>
<keyword evidence="1" id="KW-1133">Transmembrane helix</keyword>
<keyword evidence="2" id="KW-1185">Reference proteome</keyword>
<feature type="transmembrane region" description="Helical" evidence="1">
    <location>
        <begin position="137"/>
        <end position="158"/>
    </location>
</feature>
<dbReference type="AlphaFoldDB" id="A0A0K0FDM6"/>
<feature type="transmembrane region" description="Helical" evidence="1">
    <location>
        <begin position="187"/>
        <end position="206"/>
    </location>
</feature>
<organism evidence="2 3">
    <name type="scientific">Strongyloides venezuelensis</name>
    <name type="common">Threadworm</name>
    <dbReference type="NCBI Taxonomy" id="75913"/>
    <lineage>
        <taxon>Eukaryota</taxon>
        <taxon>Metazoa</taxon>
        <taxon>Ecdysozoa</taxon>
        <taxon>Nematoda</taxon>
        <taxon>Chromadorea</taxon>
        <taxon>Rhabditida</taxon>
        <taxon>Tylenchina</taxon>
        <taxon>Panagrolaimomorpha</taxon>
        <taxon>Strongyloidoidea</taxon>
        <taxon>Strongyloididae</taxon>
        <taxon>Strongyloides</taxon>
    </lineage>
</organism>
<dbReference type="SUPFAM" id="SSF81321">
    <property type="entry name" value="Family A G protein-coupled receptor-like"/>
    <property type="match status" value="1"/>
</dbReference>
<dbReference type="Proteomes" id="UP000035680">
    <property type="component" value="Unassembled WGS sequence"/>
</dbReference>
<feature type="transmembrane region" description="Helical" evidence="1">
    <location>
        <begin position="266"/>
        <end position="288"/>
    </location>
</feature>
<keyword evidence="1" id="KW-0812">Transmembrane</keyword>
<accession>A0A0K0FDM6</accession>
<keyword evidence="1" id="KW-0472">Membrane</keyword>
<reference evidence="3" key="2">
    <citation type="submission" date="2015-08" db="UniProtKB">
        <authorList>
            <consortium name="WormBaseParasite"/>
        </authorList>
    </citation>
    <scope>IDENTIFICATION</scope>
</reference>
<feature type="transmembrane region" description="Helical" evidence="1">
    <location>
        <begin position="62"/>
        <end position="84"/>
    </location>
</feature>
<feature type="transmembrane region" description="Helical" evidence="1">
    <location>
        <begin position="20"/>
        <end position="50"/>
    </location>
</feature>